<evidence type="ECO:0000313" key="3">
    <source>
        <dbReference type="Proteomes" id="UP001165580"/>
    </source>
</evidence>
<keyword evidence="1" id="KW-0472">Membrane</keyword>
<sequence length="235" mass="25822">MSSPTGEPRRMTRVSSTLLPARRVAGVIRLAVGLALAVTIGIQIGDRVANDAFDPWEYFSYFTIQTSLMNIVVLVVGGMLALRLTRDTHLFTTVRMATLSYAIVTGLVYNLLLRGIPREGFQGLSWPNEVVHVWVPIILVLDWLLTPGRPALPWRSLWLVPVYPVAWAVYTFIRAAASGGEIYPYPFLDPATGGWGSVIAYVVGLTAFLVGLGALAVLWSRRRIRNNGGLEEVDA</sequence>
<feature type="transmembrane region" description="Helical" evidence="1">
    <location>
        <begin position="21"/>
        <end position="42"/>
    </location>
</feature>
<dbReference type="InterPro" id="IPR049713">
    <property type="entry name" value="Pr6Pr-like"/>
</dbReference>
<dbReference type="EMBL" id="JANTEZ010000008">
    <property type="protein sequence ID" value="MCS5716116.1"/>
    <property type="molecule type" value="Genomic_DNA"/>
</dbReference>
<keyword evidence="1" id="KW-1133">Transmembrane helix</keyword>
<feature type="transmembrane region" description="Helical" evidence="1">
    <location>
        <begin position="124"/>
        <end position="145"/>
    </location>
</feature>
<gene>
    <name evidence="2" type="ORF">NVV95_16340</name>
</gene>
<accession>A0ABT2GMZ9</accession>
<evidence type="ECO:0000256" key="1">
    <source>
        <dbReference type="SAM" id="Phobius"/>
    </source>
</evidence>
<dbReference type="NCBIfam" id="NF038065">
    <property type="entry name" value="Pr6Pr"/>
    <property type="match status" value="1"/>
</dbReference>
<feature type="transmembrane region" description="Helical" evidence="1">
    <location>
        <begin position="94"/>
        <end position="112"/>
    </location>
</feature>
<keyword evidence="3" id="KW-1185">Reference proteome</keyword>
<dbReference type="Proteomes" id="UP001165580">
    <property type="component" value="Unassembled WGS sequence"/>
</dbReference>
<comment type="caution">
    <text evidence="2">The sequence shown here is derived from an EMBL/GenBank/DDBJ whole genome shotgun (WGS) entry which is preliminary data.</text>
</comment>
<keyword evidence="1" id="KW-0812">Transmembrane</keyword>
<feature type="transmembrane region" description="Helical" evidence="1">
    <location>
        <begin position="62"/>
        <end position="82"/>
    </location>
</feature>
<evidence type="ECO:0000313" key="2">
    <source>
        <dbReference type="EMBL" id="MCS5716116.1"/>
    </source>
</evidence>
<protein>
    <submittedName>
        <fullName evidence="2">Pr6Pr family membrane protein</fullName>
    </submittedName>
</protein>
<feature type="transmembrane region" description="Helical" evidence="1">
    <location>
        <begin position="197"/>
        <end position="219"/>
    </location>
</feature>
<feature type="transmembrane region" description="Helical" evidence="1">
    <location>
        <begin position="157"/>
        <end position="177"/>
    </location>
</feature>
<name>A0ABT2GMZ9_9MICO</name>
<organism evidence="2 3">
    <name type="scientific">Herbiconiux gentiana</name>
    <dbReference type="NCBI Taxonomy" id="2970912"/>
    <lineage>
        <taxon>Bacteria</taxon>
        <taxon>Bacillati</taxon>
        <taxon>Actinomycetota</taxon>
        <taxon>Actinomycetes</taxon>
        <taxon>Micrococcales</taxon>
        <taxon>Microbacteriaceae</taxon>
        <taxon>Herbiconiux</taxon>
    </lineage>
</organism>
<proteinExistence type="predicted"/>
<reference evidence="2" key="1">
    <citation type="submission" date="2022-08" db="EMBL/GenBank/DDBJ databases">
        <authorList>
            <person name="Deng Y."/>
            <person name="Han X.-F."/>
            <person name="Zhang Y.-Q."/>
        </authorList>
    </citation>
    <scope>NUCLEOTIDE SEQUENCE</scope>
    <source>
        <strain evidence="2">CPCC 205716</strain>
    </source>
</reference>
<dbReference type="RefSeq" id="WP_259487615.1">
    <property type="nucleotide sequence ID" value="NZ_JANTEZ010000008.1"/>
</dbReference>